<gene>
    <name evidence="1" type="ORF">FTV88_1266</name>
</gene>
<name>A0A5Q2N0V8_9FIRM</name>
<evidence type="ECO:0000313" key="2">
    <source>
        <dbReference type="Proteomes" id="UP000366051"/>
    </source>
</evidence>
<dbReference type="KEGG" id="hcv:FTV88_1266"/>
<dbReference type="EMBL" id="CP045875">
    <property type="protein sequence ID" value="QGG47413.1"/>
    <property type="molecule type" value="Genomic_DNA"/>
</dbReference>
<evidence type="ECO:0000313" key="1">
    <source>
        <dbReference type="EMBL" id="QGG47413.1"/>
    </source>
</evidence>
<accession>A0A5Q2N0V8</accession>
<dbReference type="AlphaFoldDB" id="A0A5Q2N0V8"/>
<keyword evidence="2" id="KW-1185">Reference proteome</keyword>
<reference evidence="2" key="1">
    <citation type="submission" date="2019-11" db="EMBL/GenBank/DDBJ databases">
        <title>Genome sequence of Heliorestis convoluta strain HH, an alkaliphilic and minimalistic phototrophic bacterium from a soda lake in Egypt.</title>
        <authorList>
            <person name="Dewey E.D."/>
            <person name="Stokes L.M."/>
            <person name="Burchell B.M."/>
            <person name="Shaffer K.N."/>
            <person name="Huntington A.M."/>
            <person name="Baker J.M."/>
            <person name="Nadendla S."/>
            <person name="Giglio M.G."/>
            <person name="Touchman J.W."/>
            <person name="Blankenship R.E."/>
            <person name="Madigan M.T."/>
            <person name="Sattley W.M."/>
        </authorList>
    </citation>
    <scope>NUCLEOTIDE SEQUENCE [LARGE SCALE GENOMIC DNA]</scope>
    <source>
        <strain evidence="2">HH</strain>
    </source>
</reference>
<protein>
    <submittedName>
        <fullName evidence="1">Uncharacterized protein</fullName>
    </submittedName>
</protein>
<proteinExistence type="predicted"/>
<organism evidence="1 2">
    <name type="scientific">Heliorestis convoluta</name>
    <dbReference type="NCBI Taxonomy" id="356322"/>
    <lineage>
        <taxon>Bacteria</taxon>
        <taxon>Bacillati</taxon>
        <taxon>Bacillota</taxon>
        <taxon>Clostridia</taxon>
        <taxon>Eubacteriales</taxon>
        <taxon>Heliobacteriaceae</taxon>
        <taxon>Heliorestis</taxon>
    </lineage>
</organism>
<dbReference type="OrthoDB" id="2990787at2"/>
<dbReference type="RefSeq" id="WP_153724796.1">
    <property type="nucleotide sequence ID" value="NZ_CP045875.1"/>
</dbReference>
<dbReference type="Proteomes" id="UP000366051">
    <property type="component" value="Chromosome"/>
</dbReference>
<sequence>MSKIYICSTHRNTKAKVILELPTSEEAKQALQRIKTENPKLSIGVYGTRDLSTFKRTQRVLKSPTLVKSVDDFVEAMNQKEMETV</sequence>